<keyword evidence="1" id="KW-1133">Transmembrane helix</keyword>
<organism evidence="2 3">
    <name type="scientific">Anaeromyxobacter paludicola</name>
    <dbReference type="NCBI Taxonomy" id="2918171"/>
    <lineage>
        <taxon>Bacteria</taxon>
        <taxon>Pseudomonadati</taxon>
        <taxon>Myxococcota</taxon>
        <taxon>Myxococcia</taxon>
        <taxon>Myxococcales</taxon>
        <taxon>Cystobacterineae</taxon>
        <taxon>Anaeromyxobacteraceae</taxon>
        <taxon>Anaeromyxobacter</taxon>
    </lineage>
</organism>
<protein>
    <recommendedName>
        <fullName evidence="4">Transmembrane protein</fullName>
    </recommendedName>
</protein>
<keyword evidence="1" id="KW-0812">Transmembrane</keyword>
<keyword evidence="3" id="KW-1185">Reference proteome</keyword>
<evidence type="ECO:0000256" key="1">
    <source>
        <dbReference type="SAM" id="Phobius"/>
    </source>
</evidence>
<reference evidence="3" key="1">
    <citation type="journal article" date="2022" name="Int. J. Syst. Evol. Microbiol.">
        <title>Anaeromyxobacter oryzae sp. nov., Anaeromyxobacter diazotrophicus sp. nov. and Anaeromyxobacter paludicola sp. nov., isolated from paddy soils.</title>
        <authorList>
            <person name="Itoh H."/>
            <person name="Xu Z."/>
            <person name="Mise K."/>
            <person name="Masuda Y."/>
            <person name="Ushijima N."/>
            <person name="Hayakawa C."/>
            <person name="Shiratori Y."/>
            <person name="Senoo K."/>
        </authorList>
    </citation>
    <scope>NUCLEOTIDE SEQUENCE [LARGE SCALE GENOMIC DNA]</scope>
    <source>
        <strain evidence="3">Red630</strain>
    </source>
</reference>
<gene>
    <name evidence="2" type="ORF">AMPC_05010</name>
</gene>
<evidence type="ECO:0008006" key="4">
    <source>
        <dbReference type="Google" id="ProtNLM"/>
    </source>
</evidence>
<name>A0ABM7X6G5_9BACT</name>
<dbReference type="Proteomes" id="UP001162734">
    <property type="component" value="Chromosome"/>
</dbReference>
<dbReference type="RefSeq" id="WP_248344090.1">
    <property type="nucleotide sequence ID" value="NZ_AP025592.1"/>
</dbReference>
<keyword evidence="1" id="KW-0472">Membrane</keyword>
<evidence type="ECO:0000313" key="3">
    <source>
        <dbReference type="Proteomes" id="UP001162734"/>
    </source>
</evidence>
<proteinExistence type="predicted"/>
<evidence type="ECO:0000313" key="2">
    <source>
        <dbReference type="EMBL" id="BDG07388.1"/>
    </source>
</evidence>
<accession>A0ABM7X6G5</accession>
<dbReference type="EMBL" id="AP025592">
    <property type="protein sequence ID" value="BDG07388.1"/>
    <property type="molecule type" value="Genomic_DNA"/>
</dbReference>
<sequence>MTAPADREASGPELARAALVFALVSGVTVILLGALDALPSVLRGEDRRVHPVPTVQEAERRLRSRLVLPAYFPDTLRWPPALIRVQSSPPAVAMEIQARDGEPRMLLAQSVGADEAPPSQLVPPSPAIGVSTVAVGKLPGKLGRVVGPDGRIWYELSWVTAGHRMVYRSAGSLEELLKMARSAREAP</sequence>
<feature type="transmembrane region" description="Helical" evidence="1">
    <location>
        <begin position="17"/>
        <end position="38"/>
    </location>
</feature>